<feature type="compositionally biased region" description="Pro residues" evidence="1">
    <location>
        <begin position="49"/>
        <end position="85"/>
    </location>
</feature>
<keyword evidence="4" id="KW-1185">Reference proteome</keyword>
<keyword evidence="2" id="KW-0732">Signal</keyword>
<sequence>MHPLLLALLPLAAALDKPTGFPTGPPGGFPTAWTGDHGMPAWVPKDHPSAPPAPAAAPAPPSAPSPAPPAGHPVPAPPAPTPACPSQPFTPLLMLHGPPTQCPGGFQQVGQGGQSGCCPLGASIAQVPGGGWGCCGGCGVCSGGSGLGGTPDWHLDQGGSLVVDGLGQYPFVNGQQGITFTPTSTSVSCGAAYNGQQNVQGCNTILFGPNGQVATVTDAAYLGAAGVNGVGGYGAGPVTFYGTSTSVFCQTYGAQTSCTTQSYIAATSTWWGAAAAVTPGVGRAAVGGLVAGVWAVGAMVL</sequence>
<proteinExistence type="predicted"/>
<accession>A0A6G1HYU2</accession>
<feature type="signal peptide" evidence="2">
    <location>
        <begin position="1"/>
        <end position="20"/>
    </location>
</feature>
<gene>
    <name evidence="3" type="ORF">EJ06DRAFT_582026</name>
</gene>
<name>A0A6G1HYU2_9PEZI</name>
<evidence type="ECO:0000313" key="3">
    <source>
        <dbReference type="EMBL" id="KAF2401036.1"/>
    </source>
</evidence>
<dbReference type="EMBL" id="ML996694">
    <property type="protein sequence ID" value="KAF2401036.1"/>
    <property type="molecule type" value="Genomic_DNA"/>
</dbReference>
<feature type="region of interest" description="Disordered" evidence="1">
    <location>
        <begin position="22"/>
        <end position="89"/>
    </location>
</feature>
<organism evidence="3 4">
    <name type="scientific">Trichodelitschia bisporula</name>
    <dbReference type="NCBI Taxonomy" id="703511"/>
    <lineage>
        <taxon>Eukaryota</taxon>
        <taxon>Fungi</taxon>
        <taxon>Dikarya</taxon>
        <taxon>Ascomycota</taxon>
        <taxon>Pezizomycotina</taxon>
        <taxon>Dothideomycetes</taxon>
        <taxon>Dothideomycetes incertae sedis</taxon>
        <taxon>Phaeotrichales</taxon>
        <taxon>Phaeotrichaceae</taxon>
        <taxon>Trichodelitschia</taxon>
    </lineage>
</organism>
<protein>
    <submittedName>
        <fullName evidence="3">Uncharacterized protein</fullName>
    </submittedName>
</protein>
<evidence type="ECO:0000256" key="2">
    <source>
        <dbReference type="SAM" id="SignalP"/>
    </source>
</evidence>
<reference evidence="3" key="1">
    <citation type="journal article" date="2020" name="Stud. Mycol.">
        <title>101 Dothideomycetes genomes: a test case for predicting lifestyles and emergence of pathogens.</title>
        <authorList>
            <person name="Haridas S."/>
            <person name="Albert R."/>
            <person name="Binder M."/>
            <person name="Bloem J."/>
            <person name="Labutti K."/>
            <person name="Salamov A."/>
            <person name="Andreopoulos B."/>
            <person name="Baker S."/>
            <person name="Barry K."/>
            <person name="Bills G."/>
            <person name="Bluhm B."/>
            <person name="Cannon C."/>
            <person name="Castanera R."/>
            <person name="Culley D."/>
            <person name="Daum C."/>
            <person name="Ezra D."/>
            <person name="Gonzalez J."/>
            <person name="Henrissat B."/>
            <person name="Kuo A."/>
            <person name="Liang C."/>
            <person name="Lipzen A."/>
            <person name="Lutzoni F."/>
            <person name="Magnuson J."/>
            <person name="Mondo S."/>
            <person name="Nolan M."/>
            <person name="Ohm R."/>
            <person name="Pangilinan J."/>
            <person name="Park H.-J."/>
            <person name="Ramirez L."/>
            <person name="Alfaro M."/>
            <person name="Sun H."/>
            <person name="Tritt A."/>
            <person name="Yoshinaga Y."/>
            <person name="Zwiers L.-H."/>
            <person name="Turgeon B."/>
            <person name="Goodwin S."/>
            <person name="Spatafora J."/>
            <person name="Crous P."/>
            <person name="Grigoriev I."/>
        </authorList>
    </citation>
    <scope>NUCLEOTIDE SEQUENCE</scope>
    <source>
        <strain evidence="3">CBS 262.69</strain>
    </source>
</reference>
<evidence type="ECO:0000256" key="1">
    <source>
        <dbReference type="SAM" id="MobiDB-lite"/>
    </source>
</evidence>
<dbReference type="Proteomes" id="UP000799640">
    <property type="component" value="Unassembled WGS sequence"/>
</dbReference>
<dbReference type="AlphaFoldDB" id="A0A6G1HYU2"/>
<evidence type="ECO:0000313" key="4">
    <source>
        <dbReference type="Proteomes" id="UP000799640"/>
    </source>
</evidence>
<feature type="chain" id="PRO_5026173563" evidence="2">
    <location>
        <begin position="21"/>
        <end position="301"/>
    </location>
</feature>